<comment type="caution">
    <text evidence="2">The sequence shown here is derived from an EMBL/GenBank/DDBJ whole genome shotgun (WGS) entry which is preliminary data.</text>
</comment>
<evidence type="ECO:0000313" key="2">
    <source>
        <dbReference type="EMBL" id="GLK74723.1"/>
    </source>
</evidence>
<evidence type="ECO:0000256" key="1">
    <source>
        <dbReference type="SAM" id="MobiDB-lite"/>
    </source>
</evidence>
<reference evidence="2" key="1">
    <citation type="journal article" date="2014" name="Int. J. Syst. Evol. Microbiol.">
        <title>Complete genome sequence of Corynebacterium casei LMG S-19264T (=DSM 44701T), isolated from a smear-ripened cheese.</title>
        <authorList>
            <consortium name="US DOE Joint Genome Institute (JGI-PGF)"/>
            <person name="Walter F."/>
            <person name="Albersmeier A."/>
            <person name="Kalinowski J."/>
            <person name="Ruckert C."/>
        </authorList>
    </citation>
    <scope>NUCLEOTIDE SEQUENCE</scope>
    <source>
        <strain evidence="2">VKM B-2484</strain>
    </source>
</reference>
<dbReference type="InterPro" id="IPR009279">
    <property type="entry name" value="Portal_Mu"/>
</dbReference>
<feature type="region of interest" description="Disordered" evidence="1">
    <location>
        <begin position="398"/>
        <end position="437"/>
    </location>
</feature>
<proteinExistence type="predicted"/>
<evidence type="ECO:0000313" key="3">
    <source>
        <dbReference type="Proteomes" id="UP001143370"/>
    </source>
</evidence>
<dbReference type="Pfam" id="PF06074">
    <property type="entry name" value="Portal_Mu"/>
    <property type="match status" value="1"/>
</dbReference>
<name>A0A9W6JFQ9_9HYPH</name>
<sequence>MVRLLGPDGRPVSSKQLSEEVATPTLMGVRATHMDGVASGLKPERLAHILKQAAMGNARDYLTLAEEMEERYLHYASQVQTRRLAIEGVAPAVESPKGYPKEIVDAVHELVDDPNLLDAIGALTDGIAKGYAVVEPVWEYERKRLRPVAFKWRDPRFFQFDRIALAELRLAVDGNLDGVPIEKPTFIVHTPRSKTGIPLRRGFARAATWAFMLQSFGLKDWAAFAEIYGIPMRVGKYHAGASAADKKALLRAVAAIANDAAAIIPQGMEIEFIEAQGSKGEAVFGGLLDYLDKQVSKLVVGQTMTSDDGSSQAQAKVHDKVRLDITQADCRQLGNTLNRDLIPWFVSLNFGPQDVYPKMTLPVAEPEDIKELTEAVARLVPLGLKVGQKQMRAKIGLSEPEDDDEALAPAAEPAPPAATPTDGSDPPAPPAPLKKATLSAHHGGCRCASCRAGTPVSLAAEPGEIDSEDELDDFLAEALADWQEDADPLLAPLREAIETATSFAELEAMLPQIAGRIDGAKLAMKLAVAMAKARGLGDVRD</sequence>
<keyword evidence="3" id="KW-1185">Reference proteome</keyword>
<accession>A0A9W6JFQ9</accession>
<dbReference type="Proteomes" id="UP001143370">
    <property type="component" value="Unassembled WGS sequence"/>
</dbReference>
<gene>
    <name evidence="2" type="primary">gpH</name>
    <name evidence="2" type="ORF">GCM10017643_48420</name>
</gene>
<protein>
    <recommendedName>
        <fullName evidence="4">Mu-like prophage protein gp29</fullName>
    </recommendedName>
</protein>
<dbReference type="EMBL" id="BSFJ01000059">
    <property type="protein sequence ID" value="GLK74723.1"/>
    <property type="molecule type" value="Genomic_DNA"/>
</dbReference>
<reference evidence="2" key="2">
    <citation type="submission" date="2023-01" db="EMBL/GenBank/DDBJ databases">
        <authorList>
            <person name="Sun Q."/>
            <person name="Evtushenko L."/>
        </authorList>
    </citation>
    <scope>NUCLEOTIDE SEQUENCE</scope>
    <source>
        <strain evidence="2">VKM B-2484</strain>
    </source>
</reference>
<evidence type="ECO:0008006" key="4">
    <source>
        <dbReference type="Google" id="ProtNLM"/>
    </source>
</evidence>
<organism evidence="2 3">
    <name type="scientific">Ancylobacter dichloromethanicus</name>
    <dbReference type="NCBI Taxonomy" id="518825"/>
    <lineage>
        <taxon>Bacteria</taxon>
        <taxon>Pseudomonadati</taxon>
        <taxon>Pseudomonadota</taxon>
        <taxon>Alphaproteobacteria</taxon>
        <taxon>Hyphomicrobiales</taxon>
        <taxon>Xanthobacteraceae</taxon>
        <taxon>Ancylobacter</taxon>
    </lineage>
</organism>
<dbReference type="RefSeq" id="WP_213376046.1">
    <property type="nucleotide sequence ID" value="NZ_BSFJ01000059.1"/>
</dbReference>
<dbReference type="AlphaFoldDB" id="A0A9W6JFQ9"/>